<dbReference type="AlphaFoldDB" id="A0A147BKS3"/>
<keyword evidence="1" id="KW-0732">Signal</keyword>
<reference evidence="2" key="1">
    <citation type="journal article" date="2018" name="PLoS Negl. Trop. Dis.">
        <title>Sialome diversity of ticks revealed by RNAseq of single tick salivary glands.</title>
        <authorList>
            <person name="Perner J."/>
            <person name="Kropackova S."/>
            <person name="Kopacek P."/>
            <person name="Ribeiro J.M."/>
        </authorList>
    </citation>
    <scope>NUCLEOTIDE SEQUENCE</scope>
    <source>
        <strain evidence="2">Siblings of single egg batch collected in Ceske Budejovice</strain>
        <tissue evidence="2">Salivary glands</tissue>
    </source>
</reference>
<feature type="chain" id="PRO_5007542510" evidence="1">
    <location>
        <begin position="17"/>
        <end position="73"/>
    </location>
</feature>
<evidence type="ECO:0000313" key="2">
    <source>
        <dbReference type="EMBL" id="JAR91388.1"/>
    </source>
</evidence>
<organism evidence="2">
    <name type="scientific">Ixodes ricinus</name>
    <name type="common">Common tick</name>
    <name type="synonym">Acarus ricinus</name>
    <dbReference type="NCBI Taxonomy" id="34613"/>
    <lineage>
        <taxon>Eukaryota</taxon>
        <taxon>Metazoa</taxon>
        <taxon>Ecdysozoa</taxon>
        <taxon>Arthropoda</taxon>
        <taxon>Chelicerata</taxon>
        <taxon>Arachnida</taxon>
        <taxon>Acari</taxon>
        <taxon>Parasitiformes</taxon>
        <taxon>Ixodida</taxon>
        <taxon>Ixodoidea</taxon>
        <taxon>Ixodidae</taxon>
        <taxon>Ixodinae</taxon>
        <taxon>Ixodes</taxon>
    </lineage>
</organism>
<evidence type="ECO:0000256" key="1">
    <source>
        <dbReference type="SAM" id="SignalP"/>
    </source>
</evidence>
<name>A0A147BKS3_IXORI</name>
<sequence>MAVSCSLLIMIRLVRMGESGTTDKVISGLPRFSRRSTWLRGNVSSAVPSKCVITSPGNTILLFNGVTSACVRT</sequence>
<feature type="signal peptide" evidence="1">
    <location>
        <begin position="1"/>
        <end position="16"/>
    </location>
</feature>
<proteinExistence type="predicted"/>
<dbReference type="EMBL" id="GEGO01004016">
    <property type="protein sequence ID" value="JAR91388.1"/>
    <property type="molecule type" value="Transcribed_RNA"/>
</dbReference>
<protein>
    <submittedName>
        <fullName evidence="2">Putative secreted protein</fullName>
    </submittedName>
</protein>
<accession>A0A147BKS3</accession>